<keyword evidence="2" id="KW-0732">Signal</keyword>
<feature type="compositionally biased region" description="Basic residues" evidence="1">
    <location>
        <begin position="105"/>
        <end position="127"/>
    </location>
</feature>
<evidence type="ECO:0000256" key="1">
    <source>
        <dbReference type="SAM" id="MobiDB-lite"/>
    </source>
</evidence>
<organism evidence="3">
    <name type="scientific">Graphocephala atropunctata</name>
    <dbReference type="NCBI Taxonomy" id="36148"/>
    <lineage>
        <taxon>Eukaryota</taxon>
        <taxon>Metazoa</taxon>
        <taxon>Ecdysozoa</taxon>
        <taxon>Arthropoda</taxon>
        <taxon>Hexapoda</taxon>
        <taxon>Insecta</taxon>
        <taxon>Pterygota</taxon>
        <taxon>Neoptera</taxon>
        <taxon>Paraneoptera</taxon>
        <taxon>Hemiptera</taxon>
        <taxon>Auchenorrhyncha</taxon>
        <taxon>Membracoidea</taxon>
        <taxon>Cicadellidae</taxon>
        <taxon>Cicadellinae</taxon>
        <taxon>Cicadellini</taxon>
        <taxon>Graphocephala</taxon>
    </lineage>
</organism>
<evidence type="ECO:0000313" key="3">
    <source>
        <dbReference type="EMBL" id="JAT12068.1"/>
    </source>
</evidence>
<gene>
    <name evidence="3" type="ORF">g.8432</name>
</gene>
<name>A0A1B6KKT5_9HEMI</name>
<dbReference type="AlphaFoldDB" id="A0A1B6KKT5"/>
<proteinExistence type="predicted"/>
<sequence>MIAILVFLIAVASTHCTSSRSALTSHTCAELSEACNTNTSCCSGMVCANVTTNGTLTSNHCDLELSVRFIKLNIRGAKNLDLNLNTDSEVKLDIDTLSNDGGKGKNCKGKKGKNCKKRRKNRRKKQKKSQENQTSQNSTNPSN</sequence>
<evidence type="ECO:0000256" key="2">
    <source>
        <dbReference type="SAM" id="SignalP"/>
    </source>
</evidence>
<feature type="signal peptide" evidence="2">
    <location>
        <begin position="1"/>
        <end position="16"/>
    </location>
</feature>
<protein>
    <recommendedName>
        <fullName evidence="4">WAP domain-containing protein</fullName>
    </recommendedName>
</protein>
<feature type="region of interest" description="Disordered" evidence="1">
    <location>
        <begin position="95"/>
        <end position="143"/>
    </location>
</feature>
<feature type="chain" id="PRO_5008586771" description="WAP domain-containing protein" evidence="2">
    <location>
        <begin position="17"/>
        <end position="143"/>
    </location>
</feature>
<evidence type="ECO:0008006" key="4">
    <source>
        <dbReference type="Google" id="ProtNLM"/>
    </source>
</evidence>
<accession>A0A1B6KKT5</accession>
<dbReference type="EMBL" id="GEBQ01027909">
    <property type="protein sequence ID" value="JAT12068.1"/>
    <property type="molecule type" value="Transcribed_RNA"/>
</dbReference>
<reference evidence="3" key="1">
    <citation type="submission" date="2015-11" db="EMBL/GenBank/DDBJ databases">
        <title>De novo transcriptome assembly of four potential Pierce s Disease insect vectors from Arizona vineyards.</title>
        <authorList>
            <person name="Tassone E.E."/>
        </authorList>
    </citation>
    <scope>NUCLEOTIDE SEQUENCE</scope>
</reference>
<feature type="compositionally biased region" description="Low complexity" evidence="1">
    <location>
        <begin position="131"/>
        <end position="143"/>
    </location>
</feature>